<dbReference type="AlphaFoldDB" id="A0AAD2E883"/>
<name>A0AAD2E883_9LAMI</name>
<dbReference type="Proteomes" id="UP000834106">
    <property type="component" value="Chromosome 16"/>
</dbReference>
<evidence type="ECO:0000313" key="1">
    <source>
        <dbReference type="EMBL" id="CAI9778391.1"/>
    </source>
</evidence>
<reference evidence="1" key="1">
    <citation type="submission" date="2023-05" db="EMBL/GenBank/DDBJ databases">
        <authorList>
            <person name="Huff M."/>
        </authorList>
    </citation>
    <scope>NUCLEOTIDE SEQUENCE</scope>
</reference>
<gene>
    <name evidence="1" type="ORF">FPE_LOCUS25821</name>
</gene>
<accession>A0AAD2E883</accession>
<keyword evidence="2" id="KW-1185">Reference proteome</keyword>
<evidence type="ECO:0000313" key="2">
    <source>
        <dbReference type="Proteomes" id="UP000834106"/>
    </source>
</evidence>
<sequence length="115" mass="13344">MILYDNNRQSHLLHLLIFSEEIESCRFYAMELNGHRRPRHKDLATHQNGDISTSSVVNELDPWTALAFKPHRQFFGFGEVHNDYEKLHNITVILGCKVQSLVVHTNSVYSKILPD</sequence>
<protein>
    <submittedName>
        <fullName evidence="1">Uncharacterized protein</fullName>
    </submittedName>
</protein>
<dbReference type="EMBL" id="OU503051">
    <property type="protein sequence ID" value="CAI9778391.1"/>
    <property type="molecule type" value="Genomic_DNA"/>
</dbReference>
<organism evidence="1 2">
    <name type="scientific">Fraxinus pennsylvanica</name>
    <dbReference type="NCBI Taxonomy" id="56036"/>
    <lineage>
        <taxon>Eukaryota</taxon>
        <taxon>Viridiplantae</taxon>
        <taxon>Streptophyta</taxon>
        <taxon>Embryophyta</taxon>
        <taxon>Tracheophyta</taxon>
        <taxon>Spermatophyta</taxon>
        <taxon>Magnoliopsida</taxon>
        <taxon>eudicotyledons</taxon>
        <taxon>Gunneridae</taxon>
        <taxon>Pentapetalae</taxon>
        <taxon>asterids</taxon>
        <taxon>lamiids</taxon>
        <taxon>Lamiales</taxon>
        <taxon>Oleaceae</taxon>
        <taxon>Oleeae</taxon>
        <taxon>Fraxinus</taxon>
    </lineage>
</organism>
<proteinExistence type="predicted"/>